<protein>
    <submittedName>
        <fullName evidence="1">Repressor</fullName>
    </submittedName>
</protein>
<reference evidence="1" key="2">
    <citation type="submission" date="2024-05" db="EMBL/GenBank/DDBJ databases">
        <authorList>
            <person name="Matrishin C.B."/>
            <person name="Kauffman K.M."/>
        </authorList>
    </citation>
    <scope>NUCLEOTIDE SEQUENCE</scope>
</reference>
<dbReference type="EMBL" id="BK068108">
    <property type="protein sequence ID" value="DBA56023.1"/>
    <property type="molecule type" value="Genomic_DNA"/>
</dbReference>
<sequence length="113" mass="13205">MAKRLKRPPNAIRQKIHRMRLTPRKCVMDNPLFALIKGKYNGHPEYFTPTMGFFDRTGIDKNKFWRIYRGEERASAESCKRVAEELGISAVEFMSSMQESLFDNPEFTNDEAI</sequence>
<evidence type="ECO:0000313" key="1">
    <source>
        <dbReference type="EMBL" id="DBA56023.1"/>
    </source>
</evidence>
<organism evidence="1">
    <name type="scientific">Porphyromonas phage phage027a_F0568</name>
    <dbReference type="NCBI Taxonomy" id="3154117"/>
    <lineage>
        <taxon>Viruses</taxon>
        <taxon>Duplodnaviria</taxon>
        <taxon>Heunggongvirae</taxon>
        <taxon>Uroviricota</taxon>
        <taxon>Caudoviricetes</taxon>
        <taxon>Nixviridae</taxon>
        <taxon>Haasevirus</taxon>
        <taxon>Haasevirus pging00T</taxon>
    </lineage>
</organism>
<accession>A0AAT9J934</accession>
<name>A0AAT9J934_9CAUD</name>
<reference evidence="1" key="1">
    <citation type="journal article" date="2023" name="Microbiome">
        <title>Phages are unrecognized players in the ecology of the oral pathogen Porphyromonas gingivalis.</title>
        <authorList>
            <person name="Matrishin C.B."/>
            <person name="Haase E.M."/>
            <person name="Dewhirst F.E."/>
            <person name="Mark Welch J.L."/>
            <person name="Miranda-Sanchez F."/>
            <person name="Chen T."/>
            <person name="MacFarland D.C."/>
            <person name="Kauffman K.M."/>
        </authorList>
    </citation>
    <scope>NUCLEOTIDE SEQUENCE</scope>
</reference>
<proteinExistence type="predicted"/>